<feature type="compositionally biased region" description="Basic and acidic residues" evidence="8">
    <location>
        <begin position="223"/>
        <end position="250"/>
    </location>
</feature>
<evidence type="ECO:0000256" key="9">
    <source>
        <dbReference type="SAM" id="Phobius"/>
    </source>
</evidence>
<evidence type="ECO:0000256" key="5">
    <source>
        <dbReference type="ARBA" id="ARBA00022692"/>
    </source>
</evidence>
<keyword evidence="11" id="KW-1185">Reference proteome</keyword>
<feature type="transmembrane region" description="Helical" evidence="9">
    <location>
        <begin position="310"/>
        <end position="330"/>
    </location>
</feature>
<evidence type="ECO:0000313" key="11">
    <source>
        <dbReference type="Proteomes" id="UP001295423"/>
    </source>
</evidence>
<keyword evidence="3" id="KW-1003">Cell membrane</keyword>
<dbReference type="InterPro" id="IPR046513">
    <property type="entry name" value="DUF6691"/>
</dbReference>
<dbReference type="GO" id="GO:0005886">
    <property type="term" value="C:plasma membrane"/>
    <property type="evidence" value="ECO:0007669"/>
    <property type="project" value="UniProtKB-SubCell"/>
</dbReference>
<dbReference type="InterPro" id="IPR007272">
    <property type="entry name" value="Sulf_transp_TsuA/YedE"/>
</dbReference>
<dbReference type="AlphaFoldDB" id="A0AAD2G7P3"/>
<reference evidence="10" key="1">
    <citation type="submission" date="2023-08" db="EMBL/GenBank/DDBJ databases">
        <authorList>
            <person name="Audoor S."/>
            <person name="Bilcke G."/>
        </authorList>
    </citation>
    <scope>NUCLEOTIDE SEQUENCE</scope>
</reference>
<gene>
    <name evidence="10" type="ORF">CYCCA115_LOCUS21060</name>
</gene>
<feature type="transmembrane region" description="Helical" evidence="9">
    <location>
        <begin position="269"/>
        <end position="290"/>
    </location>
</feature>
<keyword evidence="4" id="KW-0997">Cell inner membrane</keyword>
<sequence>MSYFTPLNGLSGGAVIGLSAGALLLLSGEILGASGLVSSTILYPQKALSDPSITWKLVFISSFLVFSNSVLGQYFASDPRMEQDEHLMVVSTAGYLLGGALVGFGTRLGNGCTTGHGICGLARMSKRSLVAVIAFMLSALITANLVAPDNSMFSEMTSFLRTNEAPQLENAVLGKTVTMPVVMATMIALYNLRKATESLEEKEEKAVVDNTTTSTTTTTTSAAEEKKEEDTKSTEKPKDEIEVSRKFDSKKRIPGRRERVIIQDATGKLLPAIFAGSLFALGLALSGMVVPSKILGFLNLYLAQQGTWDPTLLMVMGGGSIFSWIAYQFVDGFGVIPNKYSISAPRGSSSFCNIPTNTKIDANLVIGGSVFGIGWGIAGLCPGPAMFLAATGTQPIIQYWWPMFIGGAFVAQKVKEMK</sequence>
<keyword evidence="7 9" id="KW-0472">Membrane</keyword>
<evidence type="ECO:0000256" key="1">
    <source>
        <dbReference type="ARBA" id="ARBA00004429"/>
    </source>
</evidence>
<dbReference type="PANTHER" id="PTHR30574:SF1">
    <property type="entry name" value="SULPHUR TRANSPORT DOMAIN-CONTAINING PROTEIN"/>
    <property type="match status" value="1"/>
</dbReference>
<feature type="compositionally biased region" description="Low complexity" evidence="8">
    <location>
        <begin position="211"/>
        <end position="222"/>
    </location>
</feature>
<evidence type="ECO:0000313" key="10">
    <source>
        <dbReference type="EMBL" id="CAJ1965325.1"/>
    </source>
</evidence>
<evidence type="ECO:0000256" key="4">
    <source>
        <dbReference type="ARBA" id="ARBA00022519"/>
    </source>
</evidence>
<evidence type="ECO:0000256" key="2">
    <source>
        <dbReference type="ARBA" id="ARBA00022448"/>
    </source>
</evidence>
<feature type="transmembrane region" description="Helical" evidence="9">
    <location>
        <begin position="364"/>
        <end position="390"/>
    </location>
</feature>
<name>A0AAD2G7P3_9STRA</name>
<keyword evidence="5 9" id="KW-0812">Transmembrane</keyword>
<keyword evidence="2" id="KW-0813">Transport</keyword>
<feature type="region of interest" description="Disordered" evidence="8">
    <location>
        <begin position="201"/>
        <end position="250"/>
    </location>
</feature>
<organism evidence="10 11">
    <name type="scientific">Cylindrotheca closterium</name>
    <dbReference type="NCBI Taxonomy" id="2856"/>
    <lineage>
        <taxon>Eukaryota</taxon>
        <taxon>Sar</taxon>
        <taxon>Stramenopiles</taxon>
        <taxon>Ochrophyta</taxon>
        <taxon>Bacillariophyta</taxon>
        <taxon>Bacillariophyceae</taxon>
        <taxon>Bacillariophycidae</taxon>
        <taxon>Bacillariales</taxon>
        <taxon>Bacillariaceae</taxon>
        <taxon>Cylindrotheca</taxon>
    </lineage>
</organism>
<dbReference type="Proteomes" id="UP001295423">
    <property type="component" value="Unassembled WGS sequence"/>
</dbReference>
<feature type="transmembrane region" description="Helical" evidence="9">
    <location>
        <begin position="396"/>
        <end position="414"/>
    </location>
</feature>
<keyword evidence="6 9" id="KW-1133">Transmembrane helix</keyword>
<dbReference type="Pfam" id="PF04143">
    <property type="entry name" value="Sulf_transp"/>
    <property type="match status" value="1"/>
</dbReference>
<evidence type="ECO:0000256" key="3">
    <source>
        <dbReference type="ARBA" id="ARBA00022475"/>
    </source>
</evidence>
<feature type="transmembrane region" description="Helical" evidence="9">
    <location>
        <begin position="20"/>
        <end position="43"/>
    </location>
</feature>
<feature type="transmembrane region" description="Helical" evidence="9">
    <location>
        <begin position="87"/>
        <end position="108"/>
    </location>
</feature>
<dbReference type="PANTHER" id="PTHR30574">
    <property type="entry name" value="INNER MEMBRANE PROTEIN YEDE"/>
    <property type="match status" value="1"/>
</dbReference>
<evidence type="ECO:0000256" key="6">
    <source>
        <dbReference type="ARBA" id="ARBA00022989"/>
    </source>
</evidence>
<feature type="transmembrane region" description="Helical" evidence="9">
    <location>
        <begin position="55"/>
        <end position="75"/>
    </location>
</feature>
<evidence type="ECO:0000256" key="8">
    <source>
        <dbReference type="SAM" id="MobiDB-lite"/>
    </source>
</evidence>
<proteinExistence type="predicted"/>
<evidence type="ECO:0000256" key="7">
    <source>
        <dbReference type="ARBA" id="ARBA00023136"/>
    </source>
</evidence>
<comment type="subcellular location">
    <subcellularLocation>
        <location evidence="1">Cell inner membrane</location>
        <topology evidence="1">Multi-pass membrane protein</topology>
    </subcellularLocation>
</comment>
<dbReference type="Pfam" id="PF20398">
    <property type="entry name" value="DUF6691"/>
    <property type="match status" value="1"/>
</dbReference>
<comment type="caution">
    <text evidence="10">The sequence shown here is derived from an EMBL/GenBank/DDBJ whole genome shotgun (WGS) entry which is preliminary data.</text>
</comment>
<evidence type="ECO:0008006" key="12">
    <source>
        <dbReference type="Google" id="ProtNLM"/>
    </source>
</evidence>
<protein>
    <recommendedName>
        <fullName evidence="12">Sulphur transport domain-containing protein</fullName>
    </recommendedName>
</protein>
<feature type="transmembrane region" description="Helical" evidence="9">
    <location>
        <begin position="129"/>
        <end position="147"/>
    </location>
</feature>
<accession>A0AAD2G7P3</accession>
<feature type="transmembrane region" description="Helical" evidence="9">
    <location>
        <begin position="172"/>
        <end position="192"/>
    </location>
</feature>
<dbReference type="EMBL" id="CAKOGP040002202">
    <property type="protein sequence ID" value="CAJ1965325.1"/>
    <property type="molecule type" value="Genomic_DNA"/>
</dbReference>